<organism evidence="1 2">
    <name type="scientific">Nitratireductor aquibiodomus RA22</name>
    <dbReference type="NCBI Taxonomy" id="1189611"/>
    <lineage>
        <taxon>Bacteria</taxon>
        <taxon>Pseudomonadati</taxon>
        <taxon>Pseudomonadota</taxon>
        <taxon>Alphaproteobacteria</taxon>
        <taxon>Hyphomicrobiales</taxon>
        <taxon>Phyllobacteriaceae</taxon>
        <taxon>Nitratireductor</taxon>
    </lineage>
</organism>
<dbReference type="EMBL" id="AJXZ01000061">
    <property type="protein sequence ID" value="EIM72092.1"/>
    <property type="molecule type" value="Genomic_DNA"/>
</dbReference>
<evidence type="ECO:0000313" key="1">
    <source>
        <dbReference type="EMBL" id="EIM72092.1"/>
    </source>
</evidence>
<dbReference type="SUPFAM" id="SSF53254">
    <property type="entry name" value="Phosphoglycerate mutase-like"/>
    <property type="match status" value="1"/>
</dbReference>
<dbReference type="Gene3D" id="3.40.50.1240">
    <property type="entry name" value="Phosphoglycerate mutase-like"/>
    <property type="match status" value="1"/>
</dbReference>
<dbReference type="InterPro" id="IPR013078">
    <property type="entry name" value="His_Pase_superF_clade-1"/>
</dbReference>
<dbReference type="Pfam" id="PF00300">
    <property type="entry name" value="His_Phos_1"/>
    <property type="match status" value="1"/>
</dbReference>
<sequence>MAKLIFITHPEVIVDPAIAVEDWGLSDAGRERMIRFAASDAVADIRTIWTSAERKAREAAVILNAERRTGVRTNPMLGENDRSATGFLPPAEFERTADAFFASPAKSIRGWERAVDAQARIYAAVSRIVAGHDDGDLAIVSHGAAGTLLLCKLRGIPIDRAHDQPFQGHFWAAALPDMEILHHWMPIAPKV</sequence>
<protein>
    <submittedName>
        <fullName evidence="1">Phosphoglycerate mutase</fullName>
    </submittedName>
</protein>
<gene>
    <name evidence="1" type="ORF">A33O_21216</name>
</gene>
<dbReference type="InterPro" id="IPR029033">
    <property type="entry name" value="His_PPase_superfam"/>
</dbReference>
<evidence type="ECO:0000313" key="2">
    <source>
        <dbReference type="Proteomes" id="UP000004622"/>
    </source>
</evidence>
<dbReference type="RefSeq" id="WP_007010450.1">
    <property type="nucleotide sequence ID" value="NZ_AJXZ01000061.1"/>
</dbReference>
<name>I5BR90_9HYPH</name>
<dbReference type="Proteomes" id="UP000004622">
    <property type="component" value="Unassembled WGS sequence"/>
</dbReference>
<proteinExistence type="predicted"/>
<dbReference type="AlphaFoldDB" id="I5BR90"/>
<dbReference type="PATRIC" id="fig|1189611.3.peg.4256"/>
<accession>I5BR90</accession>
<dbReference type="STRING" id="204799.GCA_001696575_00922"/>
<dbReference type="OrthoDB" id="34197at2"/>
<comment type="caution">
    <text evidence="1">The sequence shown here is derived from an EMBL/GenBank/DDBJ whole genome shotgun (WGS) entry which is preliminary data.</text>
</comment>
<reference evidence="1 2" key="1">
    <citation type="journal article" date="2012" name="J. Bacteriol.">
        <title>Genome Sequence of Nitratireductor aquibiodomus Strain RA22.</title>
        <authorList>
            <person name="Singh A."/>
            <person name="Jangir P.K."/>
            <person name="Kumari C."/>
            <person name="Sharma R."/>
        </authorList>
    </citation>
    <scope>NUCLEOTIDE SEQUENCE [LARGE SCALE GENOMIC DNA]</scope>
    <source>
        <strain evidence="1 2">RA22</strain>
    </source>
</reference>